<dbReference type="InterPro" id="IPR033336">
    <property type="entry name" value="SAXO1/2"/>
</dbReference>
<dbReference type="Pfam" id="PF05217">
    <property type="entry name" value="SAXO1-2"/>
    <property type="match status" value="1"/>
</dbReference>
<organism evidence="3 4">
    <name type="scientific">Eptatretus burgeri</name>
    <name type="common">Inshore hagfish</name>
    <dbReference type="NCBI Taxonomy" id="7764"/>
    <lineage>
        <taxon>Eukaryota</taxon>
        <taxon>Metazoa</taxon>
        <taxon>Chordata</taxon>
        <taxon>Craniata</taxon>
        <taxon>Vertebrata</taxon>
        <taxon>Cyclostomata</taxon>
        <taxon>Myxini</taxon>
        <taxon>Myxiniformes</taxon>
        <taxon>Myxinidae</taxon>
        <taxon>Eptatretinae</taxon>
        <taxon>Eptatretus</taxon>
    </lineage>
</organism>
<dbReference type="PANTHER" id="PTHR31516:SF17">
    <property type="entry name" value="STABILIZER OF AXONEMAL MICROTUBULES 2"/>
    <property type="match status" value="1"/>
</dbReference>
<dbReference type="GO" id="GO:0036126">
    <property type="term" value="C:sperm flagellum"/>
    <property type="evidence" value="ECO:0007669"/>
    <property type="project" value="TreeGrafter"/>
</dbReference>
<accession>A0A8C4QMK1</accession>
<dbReference type="GO" id="GO:0005879">
    <property type="term" value="C:axonemal microtubule"/>
    <property type="evidence" value="ECO:0007669"/>
    <property type="project" value="TreeGrafter"/>
</dbReference>
<dbReference type="OMA" id="HVDICPA"/>
<comment type="similarity">
    <text evidence="1">Belongs to the FAM154 family.</text>
</comment>
<dbReference type="Ensembl" id="ENSEBUT00000018292.1">
    <property type="protein sequence ID" value="ENSEBUP00000017716.1"/>
    <property type="gene ID" value="ENSEBUG00000011070.1"/>
</dbReference>
<evidence type="ECO:0000256" key="2">
    <source>
        <dbReference type="SAM" id="MobiDB-lite"/>
    </source>
</evidence>
<feature type="region of interest" description="Disordered" evidence="2">
    <location>
        <begin position="332"/>
        <end position="359"/>
    </location>
</feature>
<dbReference type="Proteomes" id="UP000694388">
    <property type="component" value="Unplaced"/>
</dbReference>
<evidence type="ECO:0000313" key="4">
    <source>
        <dbReference type="Proteomes" id="UP000694388"/>
    </source>
</evidence>
<dbReference type="GO" id="GO:0036064">
    <property type="term" value="C:ciliary basal body"/>
    <property type="evidence" value="ECO:0007669"/>
    <property type="project" value="TreeGrafter"/>
</dbReference>
<dbReference type="GO" id="GO:0008017">
    <property type="term" value="F:microtubule binding"/>
    <property type="evidence" value="ECO:0007669"/>
    <property type="project" value="InterPro"/>
</dbReference>
<dbReference type="AlphaFoldDB" id="A0A8C4QMK1"/>
<reference evidence="3" key="2">
    <citation type="submission" date="2025-09" db="UniProtKB">
        <authorList>
            <consortium name="Ensembl"/>
        </authorList>
    </citation>
    <scope>IDENTIFICATION</scope>
</reference>
<name>A0A8C4QMK1_EPTBU</name>
<keyword evidence="4" id="KW-1185">Reference proteome</keyword>
<sequence length="487" mass="55462">PNVDCICEHGLVCSNGVDSHILYCRRHRCSTKTTFIHEGTEKPVKKSEYLEKFSNHIWTKPPSPIKPKQEYKGNEGRMEGITTTRLNFVPHKLQPRVTRVPEVYKSPEGKQNGISTYVSDFQQNSTQPIPPSMRPKEQLHLSSEKMVAVPTYADEFKRWPISKNESTKPECRYVPPSSKFGHLTTNQIDFTSKEGAPRQSCRPGPDNKLYDGDFDGQTVHKTTFVAKTVEPWPRHVPEPYTQSSKPLDDLTVHRRDFMGKAGEPIQSCKPKSEIADTSAPFEGLSEMKERFPTWSVCKREVPQAKPYEPPTGDMDLTTTTQLMFRPFEVQRPIPGKPHSSTIEISNGPFEGQSTTREDYRQWQVSRREPFRKPQAIQPPIGNMENLTTFRQHFVPHSPLTMQNFKPPNVAIQSDIPFDGTTNYQNEFTAKHNEVCPAMYSVPQGYVYDSEDPHGHRMYRSVSNSVATNHHLPSDITCDNCEVLVATT</sequence>
<dbReference type="GeneTree" id="ENSGT00390000007252"/>
<evidence type="ECO:0000313" key="3">
    <source>
        <dbReference type="Ensembl" id="ENSEBUP00000017716.1"/>
    </source>
</evidence>
<proteinExistence type="inferred from homology"/>
<evidence type="ECO:0000256" key="1">
    <source>
        <dbReference type="ARBA" id="ARBA00008738"/>
    </source>
</evidence>
<reference evidence="3" key="1">
    <citation type="submission" date="2025-08" db="UniProtKB">
        <authorList>
            <consortium name="Ensembl"/>
        </authorList>
    </citation>
    <scope>IDENTIFICATION</scope>
</reference>
<protein>
    <submittedName>
        <fullName evidence="3">Stabilizer of axonemal microtubules 2</fullName>
    </submittedName>
</protein>
<dbReference type="PANTHER" id="PTHR31516">
    <property type="entry name" value="STABILIZER OF AXONEMAL MICROTUBULES 2"/>
    <property type="match status" value="1"/>
</dbReference>
<dbReference type="GO" id="GO:0005814">
    <property type="term" value="C:centriole"/>
    <property type="evidence" value="ECO:0007669"/>
    <property type="project" value="TreeGrafter"/>
</dbReference>